<proteinExistence type="predicted"/>
<dbReference type="RefSeq" id="WP_101194134.1">
    <property type="nucleotide sequence ID" value="NZ_PIYS01000027.1"/>
</dbReference>
<dbReference type="AlphaFoldDB" id="A0A2I0CMS5"/>
<sequence length="86" mass="9508">MSKAIDIRMLLRRLDEQAQEQLCQEVARLFDENACLRAELARMEECAEGWCNEAQRLHQELAAATGGQTAITQSGALVVISLESCA</sequence>
<gene>
    <name evidence="1" type="ORF">CW360_14070</name>
</gene>
<name>A0A2I0CMS5_9PSED</name>
<accession>A0A2I0CMS5</accession>
<evidence type="ECO:0000313" key="1">
    <source>
        <dbReference type="EMBL" id="PKF70421.1"/>
    </source>
</evidence>
<dbReference type="EMBL" id="PIYS01000027">
    <property type="protein sequence ID" value="PKF70421.1"/>
    <property type="molecule type" value="Genomic_DNA"/>
</dbReference>
<reference evidence="2" key="1">
    <citation type="submission" date="2017-12" db="EMBL/GenBank/DDBJ databases">
        <authorList>
            <person name="Yu X.-Y."/>
        </authorList>
    </citation>
    <scope>NUCLEOTIDE SEQUENCE [LARGE SCALE GENOMIC DNA]</scope>
    <source>
        <strain evidence="2">ZYSR67-Z</strain>
    </source>
</reference>
<dbReference type="Proteomes" id="UP000242861">
    <property type="component" value="Unassembled WGS sequence"/>
</dbReference>
<comment type="caution">
    <text evidence="1">The sequence shown here is derived from an EMBL/GenBank/DDBJ whole genome shotgun (WGS) entry which is preliminary data.</text>
</comment>
<evidence type="ECO:0000313" key="2">
    <source>
        <dbReference type="Proteomes" id="UP000242861"/>
    </source>
</evidence>
<protein>
    <submittedName>
        <fullName evidence="1">Uncharacterized protein</fullName>
    </submittedName>
</protein>
<organism evidence="1 2">
    <name type="scientific">Pseudomonas fluvialis</name>
    <dbReference type="NCBI Taxonomy" id="1793966"/>
    <lineage>
        <taxon>Bacteria</taxon>
        <taxon>Pseudomonadati</taxon>
        <taxon>Pseudomonadota</taxon>
        <taxon>Gammaproteobacteria</taxon>
        <taxon>Pseudomonadales</taxon>
        <taxon>Pseudomonadaceae</taxon>
        <taxon>Pseudomonas</taxon>
    </lineage>
</organism>